<dbReference type="AlphaFoldDB" id="A0A9N9G0G3"/>
<gene>
    <name evidence="1" type="ORF">AMORRO_LOCUS6362</name>
</gene>
<keyword evidence="2" id="KW-1185">Reference proteome</keyword>
<dbReference type="InterPro" id="IPR011009">
    <property type="entry name" value="Kinase-like_dom_sf"/>
</dbReference>
<evidence type="ECO:0000313" key="1">
    <source>
        <dbReference type="EMBL" id="CAG8568702.1"/>
    </source>
</evidence>
<dbReference type="Proteomes" id="UP000789342">
    <property type="component" value="Unassembled WGS sequence"/>
</dbReference>
<organism evidence="1 2">
    <name type="scientific">Acaulospora morrowiae</name>
    <dbReference type="NCBI Taxonomy" id="94023"/>
    <lineage>
        <taxon>Eukaryota</taxon>
        <taxon>Fungi</taxon>
        <taxon>Fungi incertae sedis</taxon>
        <taxon>Mucoromycota</taxon>
        <taxon>Glomeromycotina</taxon>
        <taxon>Glomeromycetes</taxon>
        <taxon>Diversisporales</taxon>
        <taxon>Acaulosporaceae</taxon>
        <taxon>Acaulospora</taxon>
    </lineage>
</organism>
<proteinExistence type="predicted"/>
<comment type="caution">
    <text evidence="1">The sequence shown here is derived from an EMBL/GenBank/DDBJ whole genome shotgun (WGS) entry which is preliminary data.</text>
</comment>
<sequence>MDSSAIHNKWIEDAIRSRYVTEFDHHSLREIDIISTTPLADIKKAYQIGFDRNVALKYLREEHFKTVSGYHKNFSREVRNLTRLNEFNNENIVRFLGISKAYSNYLHIAIRSISELLLCCTSKYVRSRY</sequence>
<dbReference type="OrthoDB" id="6718656at2759"/>
<evidence type="ECO:0000313" key="2">
    <source>
        <dbReference type="Proteomes" id="UP000789342"/>
    </source>
</evidence>
<accession>A0A9N9G0G3</accession>
<dbReference type="Gene3D" id="1.10.510.10">
    <property type="entry name" value="Transferase(Phosphotransferase) domain 1"/>
    <property type="match status" value="1"/>
</dbReference>
<dbReference type="EMBL" id="CAJVPV010004207">
    <property type="protein sequence ID" value="CAG8568702.1"/>
    <property type="molecule type" value="Genomic_DNA"/>
</dbReference>
<name>A0A9N9G0G3_9GLOM</name>
<dbReference type="SUPFAM" id="SSF56112">
    <property type="entry name" value="Protein kinase-like (PK-like)"/>
    <property type="match status" value="1"/>
</dbReference>
<reference evidence="1" key="1">
    <citation type="submission" date="2021-06" db="EMBL/GenBank/DDBJ databases">
        <authorList>
            <person name="Kallberg Y."/>
            <person name="Tangrot J."/>
            <person name="Rosling A."/>
        </authorList>
    </citation>
    <scope>NUCLEOTIDE SEQUENCE</scope>
    <source>
        <strain evidence="1">CL551</strain>
    </source>
</reference>
<protein>
    <submittedName>
        <fullName evidence="1">15572_t:CDS:1</fullName>
    </submittedName>
</protein>